<name>R0GES4_9BRAS</name>
<dbReference type="InterPro" id="IPR001810">
    <property type="entry name" value="F-box_dom"/>
</dbReference>
<organism evidence="2 3">
    <name type="scientific">Capsella rubella</name>
    <dbReference type="NCBI Taxonomy" id="81985"/>
    <lineage>
        <taxon>Eukaryota</taxon>
        <taxon>Viridiplantae</taxon>
        <taxon>Streptophyta</taxon>
        <taxon>Embryophyta</taxon>
        <taxon>Tracheophyta</taxon>
        <taxon>Spermatophyta</taxon>
        <taxon>Magnoliopsida</taxon>
        <taxon>eudicotyledons</taxon>
        <taxon>Gunneridae</taxon>
        <taxon>Pentapetalae</taxon>
        <taxon>rosids</taxon>
        <taxon>malvids</taxon>
        <taxon>Brassicales</taxon>
        <taxon>Brassicaceae</taxon>
        <taxon>Camelineae</taxon>
        <taxon>Capsella</taxon>
    </lineage>
</organism>
<dbReference type="InterPro" id="IPR017451">
    <property type="entry name" value="F-box-assoc_interact_dom"/>
</dbReference>
<dbReference type="NCBIfam" id="TIGR01640">
    <property type="entry name" value="F_box_assoc_1"/>
    <property type="match status" value="1"/>
</dbReference>
<dbReference type="PROSITE" id="PS50181">
    <property type="entry name" value="FBOX"/>
    <property type="match status" value="1"/>
</dbReference>
<dbReference type="Pfam" id="PF00646">
    <property type="entry name" value="F-box"/>
    <property type="match status" value="1"/>
</dbReference>
<dbReference type="Pfam" id="PF07734">
    <property type="entry name" value="FBA_1"/>
    <property type="match status" value="1"/>
</dbReference>
<dbReference type="InterPro" id="IPR050796">
    <property type="entry name" value="SCF_F-box_component"/>
</dbReference>
<evidence type="ECO:0000313" key="3">
    <source>
        <dbReference type="Proteomes" id="UP000029121"/>
    </source>
</evidence>
<dbReference type="PANTHER" id="PTHR31672:SF13">
    <property type="entry name" value="F-BOX PROTEIN CPR30-LIKE"/>
    <property type="match status" value="1"/>
</dbReference>
<dbReference type="InterPro" id="IPR036047">
    <property type="entry name" value="F-box-like_dom_sf"/>
</dbReference>
<dbReference type="Gene3D" id="1.20.1280.50">
    <property type="match status" value="1"/>
</dbReference>
<dbReference type="SMART" id="SM00256">
    <property type="entry name" value="FBOX"/>
    <property type="match status" value="1"/>
</dbReference>
<sequence length="386" mass="44780">MVEPRKLPPDMEEEILFLVPYLSLVRFRAVCKEWNNLFNTKIFVNRKFAFSHQEFMLKTHSHIYSLSVDLNDNPTIKVTDLRFDSRFDPSFDSSLARYDISGFCDGYVLMKGSKERCFVWNPLLRQTYWISSPMGDEICDKRMGHDGGNPEKSYKLIGRFGTDLIRKVAVLKFATNTWDITHLDCASIGGNVFASYDSTSSVSLNGNFYWTVDKYPETGECFIKMFDFSKEMVKIFCILPCRGKRTNSYIRALSIYKGDRFAVVQQHTITREIRIWVTQNKIGNGDDGDNVVWIKFMTVPRRPKMPLVLDDKSKSYFVDHNIYGKRLVLCCHCLHSENAWVFVVREEGTFKKIKIDGVSGWFQSQVYIPSLINISRNTFAEASEHY</sequence>
<dbReference type="PANTHER" id="PTHR31672">
    <property type="entry name" value="BNACNNG10540D PROTEIN"/>
    <property type="match status" value="1"/>
</dbReference>
<accession>R0GES4</accession>
<dbReference type="InterPro" id="IPR006527">
    <property type="entry name" value="F-box-assoc_dom_typ1"/>
</dbReference>
<dbReference type="Proteomes" id="UP000029121">
    <property type="component" value="Unassembled WGS sequence"/>
</dbReference>
<keyword evidence="3" id="KW-1185">Reference proteome</keyword>
<dbReference type="SUPFAM" id="SSF81383">
    <property type="entry name" value="F-box domain"/>
    <property type="match status" value="1"/>
</dbReference>
<reference evidence="3" key="1">
    <citation type="journal article" date="2013" name="Nat. Genet.">
        <title>The Capsella rubella genome and the genomic consequences of rapid mating system evolution.</title>
        <authorList>
            <person name="Slotte T."/>
            <person name="Hazzouri K.M."/>
            <person name="Agren J.A."/>
            <person name="Koenig D."/>
            <person name="Maumus F."/>
            <person name="Guo Y.L."/>
            <person name="Steige K."/>
            <person name="Platts A.E."/>
            <person name="Escobar J.S."/>
            <person name="Newman L.K."/>
            <person name="Wang W."/>
            <person name="Mandakova T."/>
            <person name="Vello E."/>
            <person name="Smith L.M."/>
            <person name="Henz S.R."/>
            <person name="Steffen J."/>
            <person name="Takuno S."/>
            <person name="Brandvain Y."/>
            <person name="Coop G."/>
            <person name="Andolfatto P."/>
            <person name="Hu T.T."/>
            <person name="Blanchette M."/>
            <person name="Clark R.M."/>
            <person name="Quesneville H."/>
            <person name="Nordborg M."/>
            <person name="Gaut B.S."/>
            <person name="Lysak M.A."/>
            <person name="Jenkins J."/>
            <person name="Grimwood J."/>
            <person name="Chapman J."/>
            <person name="Prochnik S."/>
            <person name="Shu S."/>
            <person name="Rokhsar D."/>
            <person name="Schmutz J."/>
            <person name="Weigel D."/>
            <person name="Wright S.I."/>
        </authorList>
    </citation>
    <scope>NUCLEOTIDE SEQUENCE [LARGE SCALE GENOMIC DNA]</scope>
    <source>
        <strain evidence="3">cv. Monte Gargano</strain>
    </source>
</reference>
<protein>
    <recommendedName>
        <fullName evidence="1">F-box domain-containing protein</fullName>
    </recommendedName>
</protein>
<feature type="domain" description="F-box" evidence="1">
    <location>
        <begin position="1"/>
        <end position="46"/>
    </location>
</feature>
<dbReference type="EMBL" id="KB870806">
    <property type="protein sequence ID" value="EOA34317.1"/>
    <property type="molecule type" value="Genomic_DNA"/>
</dbReference>
<evidence type="ECO:0000259" key="1">
    <source>
        <dbReference type="PROSITE" id="PS50181"/>
    </source>
</evidence>
<evidence type="ECO:0000313" key="2">
    <source>
        <dbReference type="EMBL" id="EOA34317.1"/>
    </source>
</evidence>
<gene>
    <name evidence="2" type="ORF">CARUB_v10021835mg</name>
</gene>
<dbReference type="AlphaFoldDB" id="R0GES4"/>
<proteinExistence type="predicted"/>